<evidence type="ECO:0000259" key="2">
    <source>
        <dbReference type="PROSITE" id="PS50853"/>
    </source>
</evidence>
<dbReference type="InterPro" id="IPR024301">
    <property type="entry name" value="Amidase_6"/>
</dbReference>
<feature type="domain" description="Fibronectin type-III" evidence="2">
    <location>
        <begin position="556"/>
        <end position="653"/>
    </location>
</feature>
<dbReference type="Pfam" id="PF21540">
    <property type="entry name" value="Choline_bind_4"/>
    <property type="match status" value="4"/>
</dbReference>
<organism evidence="3 4">
    <name type="scientific">Coprococcus ammoniilyticus</name>
    <dbReference type="NCBI Taxonomy" id="2981785"/>
    <lineage>
        <taxon>Bacteria</taxon>
        <taxon>Bacillati</taxon>
        <taxon>Bacillota</taxon>
        <taxon>Clostridia</taxon>
        <taxon>Lachnospirales</taxon>
        <taxon>Lachnospiraceae</taxon>
        <taxon>Coprococcus</taxon>
    </lineage>
</organism>
<dbReference type="Pfam" id="PF14200">
    <property type="entry name" value="RicinB_lectin_2"/>
    <property type="match status" value="1"/>
</dbReference>
<reference evidence="3 4" key="1">
    <citation type="submission" date="2024-04" db="EMBL/GenBank/DDBJ databases">
        <title>Human intestinal bacterial collection.</title>
        <authorList>
            <person name="Pauvert C."/>
            <person name="Hitch T.C.A."/>
            <person name="Clavel T."/>
        </authorList>
    </citation>
    <scope>NUCLEOTIDE SEQUENCE [LARGE SCALE GENOMIC DNA]</scope>
    <source>
        <strain evidence="3 4">CLA-AA-H141</strain>
    </source>
</reference>
<dbReference type="PANTHER" id="PTHR40032">
    <property type="entry name" value="EXPORTED PROTEIN-RELATED"/>
    <property type="match status" value="1"/>
</dbReference>
<dbReference type="CDD" id="cd00161">
    <property type="entry name" value="beta-trefoil_Ricin-like"/>
    <property type="match status" value="1"/>
</dbReference>
<keyword evidence="1" id="KW-0812">Transmembrane</keyword>
<dbReference type="Gene3D" id="2.10.270.10">
    <property type="entry name" value="Cholin Binding"/>
    <property type="match status" value="1"/>
</dbReference>
<dbReference type="PROSITE" id="PS50231">
    <property type="entry name" value="RICIN_B_LECTIN"/>
    <property type="match status" value="1"/>
</dbReference>
<keyword evidence="4" id="KW-1185">Reference proteome</keyword>
<proteinExistence type="predicted"/>
<dbReference type="InterPro" id="IPR048713">
    <property type="entry name" value="Choline_bind_rpt"/>
</dbReference>
<dbReference type="InterPro" id="IPR003961">
    <property type="entry name" value="FN3_dom"/>
</dbReference>
<dbReference type="Gene3D" id="2.60.40.10">
    <property type="entry name" value="Immunoglobulins"/>
    <property type="match status" value="2"/>
</dbReference>
<dbReference type="Pfam" id="PF00041">
    <property type="entry name" value="fn3"/>
    <property type="match status" value="1"/>
</dbReference>
<dbReference type="Pfam" id="PF12671">
    <property type="entry name" value="Amidase_6"/>
    <property type="match status" value="1"/>
</dbReference>
<dbReference type="EMBL" id="JBBNFM010000011">
    <property type="protein sequence ID" value="MEQ2454767.1"/>
    <property type="molecule type" value="Genomic_DNA"/>
</dbReference>
<keyword evidence="1" id="KW-0472">Membrane</keyword>
<dbReference type="InterPro" id="IPR013783">
    <property type="entry name" value="Ig-like_fold"/>
</dbReference>
<dbReference type="InterPro" id="IPR000772">
    <property type="entry name" value="Ricin_B_lectin"/>
</dbReference>
<dbReference type="SUPFAM" id="SSF50370">
    <property type="entry name" value="Ricin B-like lectins"/>
    <property type="match status" value="1"/>
</dbReference>
<sequence length="783" mass="87467">MNDVRKGKFHMARIWKKTICMVMVAAMIFVYMPNDIFGKNNISKVKAATTYNGGAAANYGLTYTDNSGGTNVNSYNSGYAYFQGNDCANYVSQCLVAGGLQTDGTWYAYSTAWKRADYLLEWFRAKPEYSGLIVRNPSPSDVKIGDPLFYVWGTEVDGKVPNDIDHAGICTGVSGNTPLVSAHSNNRKNFAAWRMNAGAVYVVKLHELSSSQTAHGEMTTPTITTNRNCYAVGETMNITWDKTSSQSDFLHYWLIITNTDTSKECYGGATGANGDVNANSYQFTIPEAGHYRINVWAVPYNDKDNRQRMASKTVCTYGYDSETQNLGNDFYATIMNTGIKKYVTADSDDNVTIRTGSNQANQLWHFIRQSNGSYEIVNYASGKALDDNNWGQTNGTNVGVYSRNNTTAQRWFIRGTAGAYFLNASCGSAVLDVESYGSADGTNVWLFERNDSGAQKFTIQKQSINLSKCSVTGLERIQGGFKLSWQTVSGATKYEIYRKKQTDTNYAKLTTVAGGSTNTYKDTNCVSGVTYQYLVRAVNNYTTGASEYGGYGLYLDSTNVWITVALTKKISLSWNEVNGANGYYVYMYDTASKKWQRVLDVAGKSTTSCTLSGLKQNTTYNFLVKAYGTCTYNKISIHTSYNSNVLTVTTAAYNGMKKTSKGWYYYRNGVKQTNYTGLLKRTNGTWCYIKNGKWQSKFTGIVKHTDGKYYYVYKGRKKNSTKLVKHTDGKWWYVKKGVWQPKYKGIVKKSGKKYYVVKGKKSNKTGYVTVKGKRYRVVKGKVQ</sequence>
<comment type="caution">
    <text evidence="3">The sequence shown here is derived from an EMBL/GenBank/DDBJ whole genome shotgun (WGS) entry which is preliminary data.</text>
</comment>
<dbReference type="SMART" id="SM00060">
    <property type="entry name" value="FN3"/>
    <property type="match status" value="3"/>
</dbReference>
<keyword evidence="1" id="KW-1133">Transmembrane helix</keyword>
<dbReference type="PANTHER" id="PTHR40032:SF1">
    <property type="entry name" value="EXPORTED PROTEIN"/>
    <property type="match status" value="1"/>
</dbReference>
<protein>
    <submittedName>
        <fullName evidence="3">RICIN domain-containing protein</fullName>
    </submittedName>
</protein>
<dbReference type="CDD" id="cd00063">
    <property type="entry name" value="FN3"/>
    <property type="match status" value="2"/>
</dbReference>
<name>A0ABV1ELF7_9FIRM</name>
<dbReference type="PROSITE" id="PS50853">
    <property type="entry name" value="FN3"/>
    <property type="match status" value="1"/>
</dbReference>
<feature type="transmembrane region" description="Helical" evidence="1">
    <location>
        <begin position="14"/>
        <end position="32"/>
    </location>
</feature>
<gene>
    <name evidence="3" type="ORF">AAAT04_12045</name>
</gene>
<evidence type="ECO:0000256" key="1">
    <source>
        <dbReference type="SAM" id="Phobius"/>
    </source>
</evidence>
<accession>A0ABV1ELF7</accession>
<dbReference type="InterPro" id="IPR036116">
    <property type="entry name" value="FN3_sf"/>
</dbReference>
<dbReference type="Gene3D" id="2.80.10.50">
    <property type="match status" value="2"/>
</dbReference>
<dbReference type="SUPFAM" id="SSF49265">
    <property type="entry name" value="Fibronectin type III"/>
    <property type="match status" value="1"/>
</dbReference>
<dbReference type="Proteomes" id="UP001482186">
    <property type="component" value="Unassembled WGS sequence"/>
</dbReference>
<evidence type="ECO:0000313" key="4">
    <source>
        <dbReference type="Proteomes" id="UP001482186"/>
    </source>
</evidence>
<dbReference type="RefSeq" id="WP_349116172.1">
    <property type="nucleotide sequence ID" value="NZ_JBBNFM010000011.1"/>
</dbReference>
<evidence type="ECO:0000313" key="3">
    <source>
        <dbReference type="EMBL" id="MEQ2454767.1"/>
    </source>
</evidence>
<dbReference type="InterPro" id="IPR035992">
    <property type="entry name" value="Ricin_B-like_lectins"/>
</dbReference>